<dbReference type="Pfam" id="PF06429">
    <property type="entry name" value="Flg_bbr_C"/>
    <property type="match status" value="1"/>
</dbReference>
<evidence type="ECO:0000259" key="9">
    <source>
        <dbReference type="Pfam" id="PF22692"/>
    </source>
</evidence>
<dbReference type="InterPro" id="IPR037925">
    <property type="entry name" value="FlgE/F/G-like"/>
</dbReference>
<evidence type="ECO:0000259" key="7">
    <source>
        <dbReference type="Pfam" id="PF06429"/>
    </source>
</evidence>
<dbReference type="NCBIfam" id="TIGR03506">
    <property type="entry name" value="FlgEFG_subfam"/>
    <property type="match status" value="1"/>
</dbReference>
<dbReference type="RefSeq" id="WP_347308692.1">
    <property type="nucleotide sequence ID" value="NZ_JBAJEX010000008.1"/>
</dbReference>
<dbReference type="EMBL" id="JBAJEX010000008">
    <property type="protein sequence ID" value="MEO1767582.1"/>
    <property type="molecule type" value="Genomic_DNA"/>
</dbReference>
<name>A0ABV0EFY7_9BURK</name>
<evidence type="ECO:0000256" key="3">
    <source>
        <dbReference type="ARBA" id="ARBA00019015"/>
    </source>
</evidence>
<sequence length="411" mass="42477">MSFQQGLSGLNAAAKNLDVIGNNVANSSTVGFKASQAQFADVYAASLAGATGLAAGIGTKVATIATQFTQGNISVTNNPLDIAINGKGFFRVDQQGTIFYTRNGQFQLNKDGYIVTAAGENLTGYAANANGQILPGALVNLQLSQADIAPSPTAKANVLVNLDSRQTTPTAAFNYLDPITYNSSTSMTVYDSLGNAQTYTFYFRKTAGNTWAVYSSLTNPSGTTTLQNGGSPITTLGYNTSGVLTSGAVVTANVPAIDLGTGAAALSFQLDFTGSTQFGSPFSVNAITQDGYTSGRLTGFAIDDNGIIQARYSNGQNKAQGQIVLANFTNPQGLQPLGNTLFAETATSGQPLVGAPGSGALGVLQSSATEDSTVDLTAELVNMITAQRVYQANAQTIKTQDAVLQTLVNLR</sequence>
<feature type="domain" description="Flagellar hook protein FlgE/F/G-like D1" evidence="9">
    <location>
        <begin position="83"/>
        <end position="124"/>
    </location>
</feature>
<evidence type="ECO:0000256" key="2">
    <source>
        <dbReference type="ARBA" id="ARBA00009677"/>
    </source>
</evidence>
<keyword evidence="4 5" id="KW-0975">Bacterial flagellum</keyword>
<comment type="subcellular location">
    <subcellularLocation>
        <location evidence="1 5">Bacterial flagellum basal body</location>
    </subcellularLocation>
</comment>
<comment type="similarity">
    <text evidence="2 5">Belongs to the flagella basal body rod proteins family.</text>
</comment>
<evidence type="ECO:0000256" key="1">
    <source>
        <dbReference type="ARBA" id="ARBA00004117"/>
    </source>
</evidence>
<feature type="domain" description="Flagellar hook protein FlgE D2" evidence="8">
    <location>
        <begin position="161"/>
        <end position="292"/>
    </location>
</feature>
<evidence type="ECO:0000259" key="6">
    <source>
        <dbReference type="Pfam" id="PF00460"/>
    </source>
</evidence>
<dbReference type="InterPro" id="IPR010930">
    <property type="entry name" value="Flg_bb/hook_C_dom"/>
</dbReference>
<dbReference type="Pfam" id="PF07559">
    <property type="entry name" value="FlgE_D2"/>
    <property type="match status" value="1"/>
</dbReference>
<dbReference type="Gene3D" id="2.60.98.20">
    <property type="entry name" value="Flagellar hook protein FlgE"/>
    <property type="match status" value="1"/>
</dbReference>
<feature type="domain" description="Flagellar basal-body/hook protein C-terminal" evidence="7">
    <location>
        <begin position="366"/>
        <end position="410"/>
    </location>
</feature>
<dbReference type="PANTHER" id="PTHR30435">
    <property type="entry name" value="FLAGELLAR PROTEIN"/>
    <property type="match status" value="1"/>
</dbReference>
<comment type="function">
    <text evidence="5">A flexible structure which links the flagellar filament to the drive apparatus in the basal body.</text>
</comment>
<evidence type="ECO:0000313" key="11">
    <source>
        <dbReference type="Proteomes" id="UP001482231"/>
    </source>
</evidence>
<dbReference type="SUPFAM" id="SSF117143">
    <property type="entry name" value="Flagellar hook protein flgE"/>
    <property type="match status" value="1"/>
</dbReference>
<keyword evidence="11" id="KW-1185">Reference proteome</keyword>
<evidence type="ECO:0000256" key="4">
    <source>
        <dbReference type="ARBA" id="ARBA00023143"/>
    </source>
</evidence>
<dbReference type="Proteomes" id="UP001482231">
    <property type="component" value="Unassembled WGS sequence"/>
</dbReference>
<dbReference type="InterPro" id="IPR001444">
    <property type="entry name" value="Flag_bb_rod_N"/>
</dbReference>
<keyword evidence="10" id="KW-0966">Cell projection</keyword>
<organism evidence="10 11">
    <name type="scientific">Thiobacter aerophilum</name>
    <dbReference type="NCBI Taxonomy" id="3121275"/>
    <lineage>
        <taxon>Bacteria</taxon>
        <taxon>Pseudomonadati</taxon>
        <taxon>Pseudomonadota</taxon>
        <taxon>Betaproteobacteria</taxon>
        <taxon>Burkholderiales</taxon>
        <taxon>Thiobacteraceae</taxon>
        <taxon>Thiobacter</taxon>
    </lineage>
</organism>
<feature type="domain" description="Flagellar basal body rod protein N-terminal" evidence="6">
    <location>
        <begin position="6"/>
        <end position="33"/>
    </location>
</feature>
<proteinExistence type="inferred from homology"/>
<dbReference type="Pfam" id="PF22692">
    <property type="entry name" value="LlgE_F_G_D1"/>
    <property type="match status" value="1"/>
</dbReference>
<keyword evidence="10" id="KW-0282">Flagellum</keyword>
<dbReference type="PANTHER" id="PTHR30435:SF1">
    <property type="entry name" value="FLAGELLAR HOOK PROTEIN FLGE"/>
    <property type="match status" value="1"/>
</dbReference>
<dbReference type="PROSITE" id="PS00588">
    <property type="entry name" value="FLAGELLA_BB_ROD"/>
    <property type="match status" value="1"/>
</dbReference>
<reference evidence="10 11" key="1">
    <citation type="submission" date="2024-02" db="EMBL/GenBank/DDBJ databases">
        <title>New thermophilic sulfur-oxidizing bacteria from a hot springs of the Uzon caldera (Kamchatka, Russia).</title>
        <authorList>
            <person name="Dukat A.M."/>
            <person name="Elcheninov A.G."/>
            <person name="Frolov E.N."/>
        </authorList>
    </citation>
    <scope>NUCLEOTIDE SEQUENCE [LARGE SCALE GENOMIC DNA]</scope>
    <source>
        <strain evidence="10 11">AK1</strain>
    </source>
</reference>
<evidence type="ECO:0000313" key="10">
    <source>
        <dbReference type="EMBL" id="MEO1767582.1"/>
    </source>
</evidence>
<protein>
    <recommendedName>
        <fullName evidence="3 5">Flagellar hook protein FlgE</fullName>
    </recommendedName>
</protein>
<dbReference type="InterPro" id="IPR011491">
    <property type="entry name" value="FlgE_D2"/>
</dbReference>
<comment type="caution">
    <text evidence="10">The sequence shown here is derived from an EMBL/GenBank/DDBJ whole genome shotgun (WGS) entry which is preliminary data.</text>
</comment>
<gene>
    <name evidence="10" type="primary">flgE</name>
    <name evidence="10" type="ORF">V6E02_10205</name>
</gene>
<dbReference type="InterPro" id="IPR053967">
    <property type="entry name" value="LlgE_F_G-like_D1"/>
</dbReference>
<dbReference type="Pfam" id="PF00460">
    <property type="entry name" value="Flg_bb_rod"/>
    <property type="match status" value="1"/>
</dbReference>
<evidence type="ECO:0000256" key="5">
    <source>
        <dbReference type="RuleBase" id="RU362116"/>
    </source>
</evidence>
<dbReference type="InterPro" id="IPR020013">
    <property type="entry name" value="Flagellar_FlgE/F/G"/>
</dbReference>
<evidence type="ECO:0000259" key="8">
    <source>
        <dbReference type="Pfam" id="PF07559"/>
    </source>
</evidence>
<dbReference type="InterPro" id="IPR037058">
    <property type="entry name" value="Falgellar_hook_FlgE_sf"/>
</dbReference>
<dbReference type="NCBIfam" id="NF004238">
    <property type="entry name" value="PRK05682.1-1"/>
    <property type="match status" value="1"/>
</dbReference>
<accession>A0ABV0EFY7</accession>
<dbReference type="InterPro" id="IPR019776">
    <property type="entry name" value="Flagellar_basal_body_rod_CS"/>
</dbReference>
<keyword evidence="10" id="KW-0969">Cilium</keyword>